<evidence type="ECO:0000313" key="2">
    <source>
        <dbReference type="Proteomes" id="UP000636949"/>
    </source>
</evidence>
<sequence>MSGYIIEDIIPTENGFKLYYREEYCRIVHTQDYSKELLAYFDLKSQKLIKETISMYIRGEKFNA</sequence>
<reference evidence="1" key="2">
    <citation type="submission" date="2020-09" db="EMBL/GenBank/DDBJ databases">
        <authorList>
            <person name="Sun Q."/>
            <person name="Zhou Y."/>
        </authorList>
    </citation>
    <scope>NUCLEOTIDE SEQUENCE</scope>
    <source>
        <strain evidence="1">CGMCC 1.15758</strain>
    </source>
</reference>
<dbReference type="AlphaFoldDB" id="A0A8J2Z3T5"/>
<accession>A0A8J2Z3T5</accession>
<gene>
    <name evidence="1" type="ORF">GCM10010995_07670</name>
</gene>
<name>A0A8J2Z3T5_9GAMM</name>
<keyword evidence="2" id="KW-1185">Reference proteome</keyword>
<evidence type="ECO:0000313" key="1">
    <source>
        <dbReference type="EMBL" id="GGF92992.1"/>
    </source>
</evidence>
<dbReference type="EMBL" id="BMJS01000005">
    <property type="protein sequence ID" value="GGF92992.1"/>
    <property type="molecule type" value="Genomic_DNA"/>
</dbReference>
<protein>
    <submittedName>
        <fullName evidence="1">Uncharacterized protein</fullName>
    </submittedName>
</protein>
<reference evidence="1" key="1">
    <citation type="journal article" date="2014" name="Int. J. Syst. Evol. Microbiol.">
        <title>Complete genome sequence of Corynebacterium casei LMG S-19264T (=DSM 44701T), isolated from a smear-ripened cheese.</title>
        <authorList>
            <consortium name="US DOE Joint Genome Institute (JGI-PGF)"/>
            <person name="Walter F."/>
            <person name="Albersmeier A."/>
            <person name="Kalinowski J."/>
            <person name="Ruckert C."/>
        </authorList>
    </citation>
    <scope>NUCLEOTIDE SEQUENCE</scope>
    <source>
        <strain evidence="1">CGMCC 1.15758</strain>
    </source>
</reference>
<dbReference type="Proteomes" id="UP000636949">
    <property type="component" value="Unassembled WGS sequence"/>
</dbReference>
<comment type="caution">
    <text evidence="1">The sequence shown here is derived from an EMBL/GenBank/DDBJ whole genome shotgun (WGS) entry which is preliminary data.</text>
</comment>
<proteinExistence type="predicted"/>
<dbReference type="RefSeq" id="WP_117002130.1">
    <property type="nucleotide sequence ID" value="NZ_BMJS01000005.1"/>
</dbReference>
<organism evidence="1 2">
    <name type="scientific">Cysteiniphilum litorale</name>
    <dbReference type="NCBI Taxonomy" id="2056700"/>
    <lineage>
        <taxon>Bacteria</taxon>
        <taxon>Pseudomonadati</taxon>
        <taxon>Pseudomonadota</taxon>
        <taxon>Gammaproteobacteria</taxon>
        <taxon>Thiotrichales</taxon>
        <taxon>Fastidiosibacteraceae</taxon>
        <taxon>Cysteiniphilum</taxon>
    </lineage>
</organism>